<evidence type="ECO:0000313" key="3">
    <source>
        <dbReference type="Proteomes" id="UP000176604"/>
    </source>
</evidence>
<accession>A0A1F7UI45</accession>
<organism evidence="2 3">
    <name type="scientific">Candidatus Uhrbacteria bacterium RIFCSPHIGHO2_12_FULL_54_23</name>
    <dbReference type="NCBI Taxonomy" id="1802397"/>
    <lineage>
        <taxon>Bacteria</taxon>
        <taxon>Candidatus Uhriibacteriota</taxon>
    </lineage>
</organism>
<comment type="caution">
    <text evidence="2">The sequence shown here is derived from an EMBL/GenBank/DDBJ whole genome shotgun (WGS) entry which is preliminary data.</text>
</comment>
<sequence>MGKRLLFIAGIILVLIIGSGCALPWQKQVDQQEGQAQEEAKQTVTLKITNRDGKTYEYPIEYKEGLTAFDLFTWAGIRTATKQYDFGVYVDVIEGVKGEKGYYWIYYINGTPAMQAADQYKVQPNDVIEWKYEAEKAGL</sequence>
<dbReference type="AlphaFoldDB" id="A0A1F7UI45"/>
<gene>
    <name evidence="2" type="ORF">A3J43_00425</name>
</gene>
<dbReference type="Proteomes" id="UP000176604">
    <property type="component" value="Unassembled WGS sequence"/>
</dbReference>
<dbReference type="InterPro" id="IPR027954">
    <property type="entry name" value="Transcobalamin-like_C"/>
</dbReference>
<dbReference type="STRING" id="1802397.A3J43_00425"/>
<reference evidence="2 3" key="1">
    <citation type="journal article" date="2016" name="Nat. Commun.">
        <title>Thousands of microbial genomes shed light on interconnected biogeochemical processes in an aquifer system.</title>
        <authorList>
            <person name="Anantharaman K."/>
            <person name="Brown C.T."/>
            <person name="Hug L.A."/>
            <person name="Sharon I."/>
            <person name="Castelle C.J."/>
            <person name="Probst A.J."/>
            <person name="Thomas B.C."/>
            <person name="Singh A."/>
            <person name="Wilkins M.J."/>
            <person name="Karaoz U."/>
            <person name="Brodie E.L."/>
            <person name="Williams K.H."/>
            <person name="Hubbard S.S."/>
            <person name="Banfield J.F."/>
        </authorList>
    </citation>
    <scope>NUCLEOTIDE SEQUENCE [LARGE SCALE GENOMIC DNA]</scope>
</reference>
<dbReference type="PROSITE" id="PS51257">
    <property type="entry name" value="PROKAR_LIPOPROTEIN"/>
    <property type="match status" value="1"/>
</dbReference>
<name>A0A1F7UI45_9BACT</name>
<dbReference type="Pfam" id="PF14478">
    <property type="entry name" value="DUF4430"/>
    <property type="match status" value="1"/>
</dbReference>
<evidence type="ECO:0000313" key="2">
    <source>
        <dbReference type="EMBL" id="OGL77949.1"/>
    </source>
</evidence>
<dbReference type="EMBL" id="MGEF01000047">
    <property type="protein sequence ID" value="OGL77949.1"/>
    <property type="molecule type" value="Genomic_DNA"/>
</dbReference>
<evidence type="ECO:0000259" key="1">
    <source>
        <dbReference type="Pfam" id="PF14478"/>
    </source>
</evidence>
<protein>
    <recommendedName>
        <fullName evidence="1">Transcobalamin-like C-terminal domain-containing protein</fullName>
    </recommendedName>
</protein>
<feature type="domain" description="Transcobalamin-like C-terminal" evidence="1">
    <location>
        <begin position="80"/>
        <end position="133"/>
    </location>
</feature>
<proteinExistence type="predicted"/>
<dbReference type="Gene3D" id="2.170.130.30">
    <property type="match status" value="1"/>
</dbReference>